<sequence>MMCGSCPRPGVLMSTFNFHGDISGPSNFGDGGKIEVHHHGASPAEALHLATELIRQLRTEGQPSLAEQAEVVRGELLQAEQEQRPADQGRVRKALEMISLGLTTGSGGLALAQELGRVIGV</sequence>
<evidence type="ECO:0000313" key="2">
    <source>
        <dbReference type="Proteomes" id="UP000003963"/>
    </source>
</evidence>
<protein>
    <submittedName>
        <fullName evidence="1">Uncharacterized protein</fullName>
    </submittedName>
</protein>
<reference evidence="1 2" key="1">
    <citation type="submission" date="2009-02" db="EMBL/GenBank/DDBJ databases">
        <title>Annotation of Streptomyces hygroscopicus strain ATCC 53653.</title>
        <authorList>
            <consortium name="The Broad Institute Genome Sequencing Platform"/>
            <consortium name="Broad Institute Microbial Sequencing Center"/>
            <person name="Fischbach M."/>
            <person name="Godfrey P."/>
            <person name="Ward D."/>
            <person name="Young S."/>
            <person name="Zeng Q."/>
            <person name="Koehrsen M."/>
            <person name="Alvarado L."/>
            <person name="Berlin A.M."/>
            <person name="Bochicchio J."/>
            <person name="Borenstein D."/>
            <person name="Chapman S.B."/>
            <person name="Chen Z."/>
            <person name="Engels R."/>
            <person name="Freedman E."/>
            <person name="Gellesch M."/>
            <person name="Goldberg J."/>
            <person name="Griggs A."/>
            <person name="Gujja S."/>
            <person name="Heilman E.R."/>
            <person name="Heiman D.I."/>
            <person name="Hepburn T.A."/>
            <person name="Howarth C."/>
            <person name="Jen D."/>
            <person name="Larson L."/>
            <person name="Lewis B."/>
            <person name="Mehta T."/>
            <person name="Park D."/>
            <person name="Pearson M."/>
            <person name="Richards J."/>
            <person name="Roberts A."/>
            <person name="Saif S."/>
            <person name="Shea T.D."/>
            <person name="Shenoy N."/>
            <person name="Sisk P."/>
            <person name="Stolte C."/>
            <person name="Sykes S.N."/>
            <person name="Thomson T."/>
            <person name="Walk T."/>
            <person name="White J."/>
            <person name="Yandava C."/>
            <person name="Straight P."/>
            <person name="Clardy J."/>
            <person name="Hung D."/>
            <person name="Kolter R."/>
            <person name="Mekalanos J."/>
            <person name="Walker S."/>
            <person name="Walsh C.T."/>
            <person name="Wieland-Brown L.C."/>
            <person name="Haas B."/>
            <person name="Nusbaum C."/>
            <person name="Birren B."/>
        </authorList>
    </citation>
    <scope>NUCLEOTIDE SEQUENCE [LARGE SCALE GENOMIC DNA]</scope>
    <source>
        <strain evidence="1 2">ATCC 53653</strain>
    </source>
</reference>
<dbReference type="HOGENOM" id="CLU_2195367_0_0_11"/>
<gene>
    <name evidence="1" type="ORF">SSOG_07973</name>
</gene>
<dbReference type="STRING" id="457427.SSOG_07973"/>
<dbReference type="AlphaFoldDB" id="D9WS15"/>
<name>D9WS15_9ACTN</name>
<keyword evidence="2" id="KW-1185">Reference proteome</keyword>
<evidence type="ECO:0000313" key="1">
    <source>
        <dbReference type="EMBL" id="EFL28259.1"/>
    </source>
</evidence>
<organism evidence="1 2">
    <name type="scientific">Streptomyces himastatinicus ATCC 53653</name>
    <dbReference type="NCBI Taxonomy" id="457427"/>
    <lineage>
        <taxon>Bacteria</taxon>
        <taxon>Bacillati</taxon>
        <taxon>Actinomycetota</taxon>
        <taxon>Actinomycetes</taxon>
        <taxon>Kitasatosporales</taxon>
        <taxon>Streptomycetaceae</taxon>
        <taxon>Streptomyces</taxon>
        <taxon>Streptomyces violaceusniger group</taxon>
    </lineage>
</organism>
<accession>D9WS15</accession>
<dbReference type="EMBL" id="GG657754">
    <property type="protein sequence ID" value="EFL28259.1"/>
    <property type="molecule type" value="Genomic_DNA"/>
</dbReference>
<dbReference type="Proteomes" id="UP000003963">
    <property type="component" value="Unassembled WGS sequence"/>
</dbReference>
<proteinExistence type="predicted"/>